<keyword evidence="4" id="KW-1003">Cell membrane</keyword>
<keyword evidence="5 8" id="KW-0812">Transmembrane</keyword>
<evidence type="ECO:0000256" key="7">
    <source>
        <dbReference type="ARBA" id="ARBA00023136"/>
    </source>
</evidence>
<organism evidence="9 10">
    <name type="scientific">Mogibacterium kristiansenii</name>
    <dbReference type="NCBI Taxonomy" id="2606708"/>
    <lineage>
        <taxon>Bacteria</taxon>
        <taxon>Bacillati</taxon>
        <taxon>Bacillota</taxon>
        <taxon>Clostridia</taxon>
        <taxon>Peptostreptococcales</taxon>
        <taxon>Anaerovoracaceae</taxon>
        <taxon>Mogibacterium</taxon>
    </lineage>
</organism>
<accession>A0A6N7XPF0</accession>
<proteinExistence type="inferred from homology"/>
<dbReference type="PANTHER" id="PTHR21716:SF53">
    <property type="entry name" value="PERMEASE PERM-RELATED"/>
    <property type="match status" value="1"/>
</dbReference>
<evidence type="ECO:0000256" key="6">
    <source>
        <dbReference type="ARBA" id="ARBA00022989"/>
    </source>
</evidence>
<evidence type="ECO:0000256" key="2">
    <source>
        <dbReference type="ARBA" id="ARBA00009773"/>
    </source>
</evidence>
<evidence type="ECO:0000313" key="10">
    <source>
        <dbReference type="Proteomes" id="UP000469424"/>
    </source>
</evidence>
<dbReference type="Pfam" id="PF01594">
    <property type="entry name" value="AI-2E_transport"/>
    <property type="match status" value="1"/>
</dbReference>
<sequence length="396" mass="43228">MKEEKKTKFQTLTGNVYFRLGLTVFILYLLTYYWSRMEKVLVMFGNAMVPLIVGGIIAYAVNILMGFFEKNYDRVLRGRRAQRAKRTVCIICAYLLLVLIIAGIIGILVPQLSTCVSLLIARSGAAIDQVVHLLKSVPALAKYGAMLEQSVSGMQLNGELVQKAIHILQSGNIGWLDNVTGVLQKVTGVAATLFIGLFFSFYLLSGKEKYGSQFRRVVHTYCPVAESKLFEVLDVLNNSFRSFIVGQVKDACVLGIMLAIAMMIFRMPYAGMIAVIVTVLALVPIVGALIGAVVGFVLILSVSVTKAIVFLILFLVVQQIDNNVTYPRIVGGSIGLPGIWVLAAVTIGGSAFGILGMLFFIPLFSAIYKLVQADIRRRNSGCRKADVPEEGTAPVK</sequence>
<gene>
    <name evidence="9" type="ORF">FYJ65_08650</name>
</gene>
<feature type="transmembrane region" description="Helical" evidence="8">
    <location>
        <begin position="269"/>
        <end position="290"/>
    </location>
</feature>
<feature type="transmembrane region" description="Helical" evidence="8">
    <location>
        <begin position="296"/>
        <end position="317"/>
    </location>
</feature>
<dbReference type="RefSeq" id="WP_154554934.1">
    <property type="nucleotide sequence ID" value="NZ_VUNA01000022.1"/>
</dbReference>
<protein>
    <submittedName>
        <fullName evidence="9">AI-2E family transporter</fullName>
    </submittedName>
</protein>
<evidence type="ECO:0000256" key="4">
    <source>
        <dbReference type="ARBA" id="ARBA00022475"/>
    </source>
</evidence>
<dbReference type="InterPro" id="IPR002549">
    <property type="entry name" value="AI-2E-like"/>
</dbReference>
<dbReference type="PANTHER" id="PTHR21716">
    <property type="entry name" value="TRANSMEMBRANE PROTEIN"/>
    <property type="match status" value="1"/>
</dbReference>
<reference evidence="9 10" key="1">
    <citation type="submission" date="2019-08" db="EMBL/GenBank/DDBJ databases">
        <title>In-depth cultivation of the pig gut microbiome towards novel bacterial diversity and tailored functional studies.</title>
        <authorList>
            <person name="Wylensek D."/>
            <person name="Hitch T.C.A."/>
            <person name="Clavel T."/>
        </authorList>
    </citation>
    <scope>NUCLEOTIDE SEQUENCE [LARGE SCALE GENOMIC DNA]</scope>
    <source>
        <strain evidence="9 10">WCA-MUC-591-APC-4B</strain>
    </source>
</reference>
<feature type="transmembrane region" description="Helical" evidence="8">
    <location>
        <begin position="353"/>
        <end position="371"/>
    </location>
</feature>
<evidence type="ECO:0000313" key="9">
    <source>
        <dbReference type="EMBL" id="MST71371.1"/>
    </source>
</evidence>
<evidence type="ECO:0000256" key="1">
    <source>
        <dbReference type="ARBA" id="ARBA00004651"/>
    </source>
</evidence>
<dbReference type="Proteomes" id="UP000469424">
    <property type="component" value="Unassembled WGS sequence"/>
</dbReference>
<keyword evidence="7 8" id="KW-0472">Membrane</keyword>
<feature type="transmembrane region" description="Helical" evidence="8">
    <location>
        <begin position="88"/>
        <end position="109"/>
    </location>
</feature>
<feature type="transmembrane region" description="Helical" evidence="8">
    <location>
        <begin position="186"/>
        <end position="205"/>
    </location>
</feature>
<dbReference type="AlphaFoldDB" id="A0A6N7XPF0"/>
<feature type="transmembrane region" description="Helical" evidence="8">
    <location>
        <begin position="16"/>
        <end position="35"/>
    </location>
</feature>
<keyword evidence="6 8" id="KW-1133">Transmembrane helix</keyword>
<evidence type="ECO:0000256" key="8">
    <source>
        <dbReference type="SAM" id="Phobius"/>
    </source>
</evidence>
<dbReference type="EMBL" id="VUNA01000022">
    <property type="protein sequence ID" value="MST71371.1"/>
    <property type="molecule type" value="Genomic_DNA"/>
</dbReference>
<comment type="similarity">
    <text evidence="2">Belongs to the autoinducer-2 exporter (AI-2E) (TC 2.A.86) family.</text>
</comment>
<feature type="transmembrane region" description="Helical" evidence="8">
    <location>
        <begin position="329"/>
        <end position="347"/>
    </location>
</feature>
<comment type="subcellular location">
    <subcellularLocation>
        <location evidence="1">Cell membrane</location>
        <topology evidence="1">Multi-pass membrane protein</topology>
    </subcellularLocation>
</comment>
<name>A0A6N7XPF0_9FIRM</name>
<feature type="transmembrane region" description="Helical" evidence="8">
    <location>
        <begin position="47"/>
        <end position="68"/>
    </location>
</feature>
<comment type="caution">
    <text evidence="9">The sequence shown here is derived from an EMBL/GenBank/DDBJ whole genome shotgun (WGS) entry which is preliminary data.</text>
</comment>
<dbReference type="GO" id="GO:0005886">
    <property type="term" value="C:plasma membrane"/>
    <property type="evidence" value="ECO:0007669"/>
    <property type="project" value="UniProtKB-SubCell"/>
</dbReference>
<evidence type="ECO:0000256" key="3">
    <source>
        <dbReference type="ARBA" id="ARBA00022448"/>
    </source>
</evidence>
<keyword evidence="3" id="KW-0813">Transport</keyword>
<keyword evidence="10" id="KW-1185">Reference proteome</keyword>
<evidence type="ECO:0000256" key="5">
    <source>
        <dbReference type="ARBA" id="ARBA00022692"/>
    </source>
</evidence>
<dbReference type="GO" id="GO:0055085">
    <property type="term" value="P:transmembrane transport"/>
    <property type="evidence" value="ECO:0007669"/>
    <property type="project" value="TreeGrafter"/>
</dbReference>